<dbReference type="Gene3D" id="3.40.50.300">
    <property type="entry name" value="P-loop containing nucleotide triphosphate hydrolases"/>
    <property type="match status" value="1"/>
</dbReference>
<evidence type="ECO:0000256" key="2">
    <source>
        <dbReference type="SAM" id="Phobius"/>
    </source>
</evidence>
<dbReference type="InterPro" id="IPR027417">
    <property type="entry name" value="P-loop_NTPase"/>
</dbReference>
<dbReference type="PANTHER" id="PTHR43210:SF5">
    <property type="entry name" value="DETHIOBIOTIN SYNTHETASE"/>
    <property type="match status" value="1"/>
</dbReference>
<feature type="binding site" evidence="1">
    <location>
        <position position="58"/>
    </location>
    <ligand>
        <name>ATP</name>
        <dbReference type="ChEBI" id="CHEBI:30616"/>
    </ligand>
</feature>
<evidence type="ECO:0000256" key="1">
    <source>
        <dbReference type="HAMAP-Rule" id="MF_00336"/>
    </source>
</evidence>
<dbReference type="GO" id="GO:0004141">
    <property type="term" value="F:dethiobiotin synthase activity"/>
    <property type="evidence" value="ECO:0007669"/>
    <property type="project" value="UniProtKB-UniRule"/>
</dbReference>
<keyword evidence="2" id="KW-0472">Membrane</keyword>
<dbReference type="NCBIfam" id="TIGR00347">
    <property type="entry name" value="bioD"/>
    <property type="match status" value="1"/>
</dbReference>
<feature type="binding site" evidence="1">
    <location>
        <begin position="16"/>
        <end position="21"/>
    </location>
    <ligand>
        <name>ATP</name>
        <dbReference type="ChEBI" id="CHEBI:30616"/>
    </ligand>
</feature>
<feature type="binding site" evidence="1">
    <location>
        <position position="119"/>
    </location>
    <ligand>
        <name>Mg(2+)</name>
        <dbReference type="ChEBI" id="CHEBI:18420"/>
    </ligand>
</feature>
<feature type="binding site" evidence="1">
    <location>
        <position position="58"/>
    </location>
    <ligand>
        <name>Mg(2+)</name>
        <dbReference type="ChEBI" id="CHEBI:18420"/>
    </ligand>
</feature>
<dbReference type="HAMAP" id="MF_00336">
    <property type="entry name" value="BioD"/>
    <property type="match status" value="1"/>
</dbReference>
<gene>
    <name evidence="1" type="primary">bioD</name>
</gene>
<feature type="binding site" evidence="1">
    <location>
        <begin position="119"/>
        <end position="122"/>
    </location>
    <ligand>
        <name>ATP</name>
        <dbReference type="ChEBI" id="CHEBI:30616"/>
    </ligand>
</feature>
<dbReference type="PANTHER" id="PTHR43210">
    <property type="entry name" value="DETHIOBIOTIN SYNTHETASE"/>
    <property type="match status" value="1"/>
</dbReference>
<dbReference type="GO" id="GO:0005829">
    <property type="term" value="C:cytosol"/>
    <property type="evidence" value="ECO:0007669"/>
    <property type="project" value="TreeGrafter"/>
</dbReference>
<dbReference type="Pfam" id="PF13500">
    <property type="entry name" value="AAA_26"/>
    <property type="match status" value="1"/>
</dbReference>
<accession>Q2V9C9</accession>
<dbReference type="AlphaFoldDB" id="Q2V9C9"/>
<dbReference type="InterPro" id="IPR004472">
    <property type="entry name" value="DTB_synth_BioD"/>
</dbReference>
<comment type="cofactor">
    <cofactor evidence="1">
        <name>Mg(2+)</name>
        <dbReference type="ChEBI" id="CHEBI:18420"/>
    </cofactor>
</comment>
<protein>
    <recommendedName>
        <fullName evidence="1">ATP-dependent dethiobiotin synthetase BioD</fullName>
        <ecNumber evidence="1">6.3.3.3</ecNumber>
    </recommendedName>
    <alternativeName>
        <fullName evidence="1">DTB synthetase</fullName>
        <shortName evidence="1">DTBS</shortName>
    </alternativeName>
    <alternativeName>
        <fullName evidence="1">Dethiobiotin synthase</fullName>
    </alternativeName>
</protein>
<dbReference type="SUPFAM" id="SSF52540">
    <property type="entry name" value="P-loop containing nucleoside triphosphate hydrolases"/>
    <property type="match status" value="1"/>
</dbReference>
<dbReference type="EMBL" id="DQ284449">
    <property type="protein sequence ID" value="ABB88997.1"/>
    <property type="molecule type" value="Genomic_DNA"/>
</dbReference>
<keyword evidence="1" id="KW-0067">ATP-binding</keyword>
<keyword evidence="1" id="KW-0093">Biotin biosynthesis</keyword>
<proteinExistence type="inferred from homology"/>
<dbReference type="GO" id="GO:0005524">
    <property type="term" value="F:ATP binding"/>
    <property type="evidence" value="ECO:0007669"/>
    <property type="project" value="UniProtKB-UniRule"/>
</dbReference>
<evidence type="ECO:0000313" key="3">
    <source>
        <dbReference type="EMBL" id="ABB88997.1"/>
    </source>
</evidence>
<feature type="transmembrane region" description="Helical" evidence="2">
    <location>
        <begin position="6"/>
        <end position="30"/>
    </location>
</feature>
<dbReference type="GO" id="GO:0009102">
    <property type="term" value="P:biotin biosynthetic process"/>
    <property type="evidence" value="ECO:0007669"/>
    <property type="project" value="UniProtKB-UniRule"/>
</dbReference>
<feature type="active site" evidence="1">
    <location>
        <position position="41"/>
    </location>
</feature>
<comment type="pathway">
    <text evidence="1">Cofactor biosynthesis; biotin biosynthesis; biotin from 7,8-diaminononanoate: step 1/2.</text>
</comment>
<dbReference type="UniPathway" id="UPA00078">
    <property type="reaction ID" value="UER00161"/>
</dbReference>
<dbReference type="PIRSF" id="PIRSF006755">
    <property type="entry name" value="DTB_synth"/>
    <property type="match status" value="1"/>
</dbReference>
<comment type="subunit">
    <text evidence="1">Homodimer.</text>
</comment>
<name>Q2V9C9_9CREN</name>
<comment type="catalytic activity">
    <reaction evidence="1">
        <text>(7R,8S)-7,8-diammoniononanoate + CO2 + ATP = (4R,5S)-dethiobiotin + ADP + phosphate + 3 H(+)</text>
        <dbReference type="Rhea" id="RHEA:15805"/>
        <dbReference type="ChEBI" id="CHEBI:15378"/>
        <dbReference type="ChEBI" id="CHEBI:16526"/>
        <dbReference type="ChEBI" id="CHEBI:30616"/>
        <dbReference type="ChEBI" id="CHEBI:43474"/>
        <dbReference type="ChEBI" id="CHEBI:149469"/>
        <dbReference type="ChEBI" id="CHEBI:149473"/>
        <dbReference type="ChEBI" id="CHEBI:456216"/>
        <dbReference type="EC" id="6.3.3.3"/>
    </reaction>
</comment>
<dbReference type="EC" id="6.3.3.3" evidence="1"/>
<comment type="similarity">
    <text evidence="1">Belongs to the dethiobiotin synthetase family.</text>
</comment>
<keyword evidence="1" id="KW-0436">Ligase</keyword>
<feature type="binding site" evidence="1">
    <location>
        <position position="45"/>
    </location>
    <ligand>
        <name>substrate</name>
    </ligand>
</feature>
<comment type="function">
    <text evidence="1">Catalyzes a mechanistically unusual reaction, the ATP-dependent insertion of CO2 between the N7 and N8 nitrogen atoms of 7,8-diaminopelargonic acid (DAPA, also called 7,8-diammoniononanoate) to form a ureido ring.</text>
</comment>
<keyword evidence="2" id="KW-0812">Transmembrane</keyword>
<feature type="binding site" evidence="1">
    <location>
        <begin position="179"/>
        <end position="180"/>
    </location>
    <ligand>
        <name>ATP</name>
        <dbReference type="ChEBI" id="CHEBI:30616"/>
    </ligand>
</feature>
<organism evidence="3">
    <name type="scientific">uncultured crenarchaeote</name>
    <dbReference type="NCBI Taxonomy" id="29281"/>
    <lineage>
        <taxon>Archaea</taxon>
        <taxon>Thermoproteota</taxon>
        <taxon>environmental samples</taxon>
    </lineage>
</organism>
<comment type="subcellular location">
    <subcellularLocation>
        <location evidence="1">Cytoplasm</location>
    </subcellularLocation>
</comment>
<comment type="caution">
    <text evidence="1">Lacks conserved residue(s) required for the propagation of feature annotation.</text>
</comment>
<keyword evidence="1" id="KW-0460">Magnesium</keyword>
<keyword evidence="2" id="KW-1133">Transmembrane helix</keyword>
<sequence>MPQYCGYYLSTIKGIGVGKTLVACGLAWLLRRRCINVGIMKPFATGNQIYSRNFKSKDTELLAAAAKVGDMDDELNPVFFPIAASPLMASMITKNHISLKSVLSAFQRIRRRHEFVVVEGIGGIMVPLTNSYLLGDFVKLLGLQLIVVSRPNLGSVNHTLLTVNACKKYGLDIVGIIINRMPSKPDIVESMTPQFIRKLTGIPVIAIIPEQARPNSQATGRCMERWFADYIGVDQ</sequence>
<feature type="binding site" evidence="1">
    <location>
        <position position="20"/>
    </location>
    <ligand>
        <name>Mg(2+)</name>
        <dbReference type="ChEBI" id="CHEBI:18420"/>
    </ligand>
</feature>
<dbReference type="CDD" id="cd03109">
    <property type="entry name" value="DTBS"/>
    <property type="match status" value="1"/>
</dbReference>
<feature type="binding site" evidence="1">
    <location>
        <position position="210"/>
    </location>
    <ligand>
        <name>ATP</name>
        <dbReference type="ChEBI" id="CHEBI:30616"/>
    </ligand>
</feature>
<dbReference type="GO" id="GO:0000287">
    <property type="term" value="F:magnesium ion binding"/>
    <property type="evidence" value="ECO:0007669"/>
    <property type="project" value="UniProtKB-UniRule"/>
</dbReference>
<keyword evidence="1" id="KW-0963">Cytoplasm</keyword>
<keyword evidence="1" id="KW-0479">Metal-binding</keyword>
<keyword evidence="1" id="KW-0547">Nucleotide-binding</keyword>
<reference evidence="3" key="1">
    <citation type="submission" date="2005-11" db="EMBL/GenBank/DDBJ databases">
        <title>Single cell genomics - a new approach in prokaryotic microbiology.</title>
        <authorList>
            <person name="Kvist T."/>
            <person name="Ahring B."/>
            <person name="Lasken R."/>
            <person name="Westermann P."/>
        </authorList>
    </citation>
    <scope>NUCLEOTIDE SEQUENCE</scope>
</reference>